<evidence type="ECO:0000313" key="4">
    <source>
        <dbReference type="EMBL" id="SCA58098.1"/>
    </source>
</evidence>
<sequence length="956" mass="101884">MKKLILLFLASLIITGNVSNISSDVVRQLYNNFKTSQQFETETHVQSVIQVLAQSLSDSDSDNTLEAPAFIEANHAPTGGGALPETILGIKKDGWNRSLGYCVYDHGTTNSSTGRIDGQTTPDPGGISFAVVSSGANRTFDSTCADLALGSAVGDDRADFMPLGVSDAAFILASGGGTPTTSGSGTDTGSDEGDGGTTVPGGGVTLPGSSTYSVAGAALFDGSTGYLSWVPSTAGSRKVFTISAWVRKGQGTQQVIANANNAGLTSYLFVRFQDTGVIRIKELSGGTTEMYLQTNALYRDNAWYHVVFEVDTTQTTASERQKLYVNGERVTSFSTEDAYSLNFQSQWNNTETHNIGRYTSGIKYLNGYVAEFQNGFGTVTDFGEFTSSTGAWDPITYSADFGSNGFHLDFADSTDLGKDVSGNANHWSVHGGVTPVGNSPTDSAATFNPLDIGNTSAVFSNGNRTVDSTTSGQGITPATLAINDIDQVHFEFEVDASTSNIQLLFMDPSDNGTRNGVSLQSAGNIANYVNGSLGSTYGSWSVGDRFTFEVDTSAKTFTIDQNGTEIVSETYTTTAQLFPAIRDGSGSNRGVVTANFSENEFVDTPDTGFKALTTANLSLPTSKLSDHFVQGTYKGNGTSQTILFGDGVDWGDDDSLIIVKNLTAARSWKIVDSLRGNGETLDFSGTTEEKYKSNSITNLTGTGFDLSTENNTNAANENFVYYALKAGSSSSRVTGTTNHGKAYTVSANPEFGFSTVTYKGSGSAGHEVPHGLSQDVGMSIVKSRIAGGWYIYHHELGATKFISFDEYYAFTSSGPWNNTEPSETIFTLGKGSSTNSNNVDFIAYVFAKDSPYIKTYEMIANGTSNNVFVPLQGASVWNLHKNSLIKDWWSLYDRARNPSNPVTGWLAPNDPSAGGYLSSDKGKDFHHNGIKEHNTSTNGTYIGLAIVDPHQIGRGQ</sequence>
<dbReference type="SUPFAM" id="SSF49899">
    <property type="entry name" value="Concanavalin A-like lectins/glucanases"/>
    <property type="match status" value="1"/>
</dbReference>
<dbReference type="RefSeq" id="WP_069190091.1">
    <property type="nucleotide sequence ID" value="NZ_FLYE01000047.1"/>
</dbReference>
<evidence type="ECO:0000259" key="3">
    <source>
        <dbReference type="Pfam" id="PF24299"/>
    </source>
</evidence>
<organism evidence="4 5">
    <name type="scientific">Candidatus Terasakiella magnetica</name>
    <dbReference type="NCBI Taxonomy" id="1867952"/>
    <lineage>
        <taxon>Bacteria</taxon>
        <taxon>Pseudomonadati</taxon>
        <taxon>Pseudomonadota</taxon>
        <taxon>Alphaproteobacteria</taxon>
        <taxon>Rhodospirillales</taxon>
        <taxon>Terasakiellaceae</taxon>
        <taxon>Terasakiella</taxon>
    </lineage>
</organism>
<feature type="compositionally biased region" description="Gly residues" evidence="1">
    <location>
        <begin position="195"/>
        <end position="205"/>
    </location>
</feature>
<keyword evidence="2" id="KW-0732">Signal</keyword>
<evidence type="ECO:0000256" key="1">
    <source>
        <dbReference type="SAM" id="MobiDB-lite"/>
    </source>
</evidence>
<proteinExistence type="predicted"/>
<dbReference type="OrthoDB" id="5449044at2"/>
<feature type="compositionally biased region" description="Low complexity" evidence="1">
    <location>
        <begin position="179"/>
        <end position="188"/>
    </location>
</feature>
<dbReference type="InterPro" id="IPR013320">
    <property type="entry name" value="ConA-like_dom_sf"/>
</dbReference>
<evidence type="ECO:0000313" key="5">
    <source>
        <dbReference type="Proteomes" id="UP000231658"/>
    </source>
</evidence>
<dbReference type="InterPro" id="IPR055906">
    <property type="entry name" value="DUF7483"/>
</dbReference>
<gene>
    <name evidence="4" type="ORF">MTBPR1_80152</name>
</gene>
<keyword evidence="5" id="KW-1185">Reference proteome</keyword>
<dbReference type="Gene3D" id="2.60.120.200">
    <property type="match status" value="1"/>
</dbReference>
<dbReference type="STRING" id="1867952.MTBPR1_80152"/>
<evidence type="ECO:0000256" key="2">
    <source>
        <dbReference type="SAM" id="SignalP"/>
    </source>
</evidence>
<feature type="chain" id="PRO_5008680922" description="DUF7483 domain-containing protein" evidence="2">
    <location>
        <begin position="20"/>
        <end position="956"/>
    </location>
</feature>
<dbReference type="Pfam" id="PF24299">
    <property type="entry name" value="DUF7483"/>
    <property type="match status" value="1"/>
</dbReference>
<feature type="signal peptide" evidence="2">
    <location>
        <begin position="1"/>
        <end position="19"/>
    </location>
</feature>
<name>A0A1C3RLI1_9PROT</name>
<feature type="region of interest" description="Disordered" evidence="1">
    <location>
        <begin position="176"/>
        <end position="205"/>
    </location>
</feature>
<reference evidence="4 5" key="1">
    <citation type="submission" date="2016-07" db="EMBL/GenBank/DDBJ databases">
        <authorList>
            <person name="Lefevre C.T."/>
        </authorList>
    </citation>
    <scope>NUCLEOTIDE SEQUENCE [LARGE SCALE GENOMIC DNA]</scope>
    <source>
        <strain evidence="4">PR1</strain>
    </source>
</reference>
<protein>
    <recommendedName>
        <fullName evidence="3">DUF7483 domain-containing protein</fullName>
    </recommendedName>
</protein>
<accession>A0A1C3RLI1</accession>
<feature type="domain" description="DUF7483" evidence="3">
    <location>
        <begin position="625"/>
        <end position="942"/>
    </location>
</feature>
<dbReference type="AlphaFoldDB" id="A0A1C3RLI1"/>
<dbReference type="EMBL" id="FLYE01000047">
    <property type="protein sequence ID" value="SCA58098.1"/>
    <property type="molecule type" value="Genomic_DNA"/>
</dbReference>
<dbReference type="Proteomes" id="UP000231658">
    <property type="component" value="Unassembled WGS sequence"/>
</dbReference>